<dbReference type="RefSeq" id="WP_317969656.1">
    <property type="nucleotide sequence ID" value="NZ_CP129118.1"/>
</dbReference>
<evidence type="ECO:0000259" key="3">
    <source>
        <dbReference type="PROSITE" id="PS51462"/>
    </source>
</evidence>
<dbReference type="PRINTS" id="PR00502">
    <property type="entry name" value="NUDIXFAMILY"/>
</dbReference>
<dbReference type="GO" id="GO:0016787">
    <property type="term" value="F:hydrolase activity"/>
    <property type="evidence" value="ECO:0007669"/>
    <property type="project" value="UniProtKB-KW"/>
</dbReference>
<protein>
    <submittedName>
        <fullName evidence="4">NUDIX hydrolase</fullName>
    </submittedName>
</protein>
<evidence type="ECO:0000313" key="4">
    <source>
        <dbReference type="EMBL" id="WOV88513.1"/>
    </source>
</evidence>
<organism evidence="4 5">
    <name type="scientific">Sporosarcina oncorhynchi</name>
    <dbReference type="NCBI Taxonomy" id="3056444"/>
    <lineage>
        <taxon>Bacteria</taxon>
        <taxon>Bacillati</taxon>
        <taxon>Bacillota</taxon>
        <taxon>Bacilli</taxon>
        <taxon>Bacillales</taxon>
        <taxon>Caryophanaceae</taxon>
        <taxon>Sporosarcina</taxon>
    </lineage>
</organism>
<sequence>MGYIEDLRGIVGDTPLLLTGVGVGIFNEQGEILLQKKLDGRWGIPGGFMELGESTEQAGRREVLEETGLEIGEMQLVTVVSGAHTHTVLKNGHEYYSVTIVYVSNDIRGGELKADGIETTEVEFYKLNELPENLNPMIRAMILEYATAQRNVESA</sequence>
<dbReference type="SUPFAM" id="SSF55811">
    <property type="entry name" value="Nudix"/>
    <property type="match status" value="1"/>
</dbReference>
<evidence type="ECO:0000256" key="1">
    <source>
        <dbReference type="ARBA" id="ARBA00001946"/>
    </source>
</evidence>
<dbReference type="CDD" id="cd04677">
    <property type="entry name" value="NUDIX_Hydrolase"/>
    <property type="match status" value="1"/>
</dbReference>
<dbReference type="InterPro" id="IPR000086">
    <property type="entry name" value="NUDIX_hydrolase_dom"/>
</dbReference>
<dbReference type="InterPro" id="IPR015797">
    <property type="entry name" value="NUDIX_hydrolase-like_dom_sf"/>
</dbReference>
<keyword evidence="5" id="KW-1185">Reference proteome</keyword>
<dbReference type="PANTHER" id="PTHR43046:SF2">
    <property type="entry name" value="8-OXO-DGTP DIPHOSPHATASE-RELATED"/>
    <property type="match status" value="1"/>
</dbReference>
<keyword evidence="2 4" id="KW-0378">Hydrolase</keyword>
<accession>A0ABZ0L982</accession>
<dbReference type="Proteomes" id="UP001303902">
    <property type="component" value="Chromosome"/>
</dbReference>
<dbReference type="PROSITE" id="PS51462">
    <property type="entry name" value="NUDIX"/>
    <property type="match status" value="1"/>
</dbReference>
<proteinExistence type="predicted"/>
<name>A0ABZ0L982_9BACL</name>
<evidence type="ECO:0000256" key="2">
    <source>
        <dbReference type="ARBA" id="ARBA00022801"/>
    </source>
</evidence>
<dbReference type="PANTHER" id="PTHR43046">
    <property type="entry name" value="GDP-MANNOSE MANNOSYL HYDROLASE"/>
    <property type="match status" value="1"/>
</dbReference>
<dbReference type="Gene3D" id="3.90.79.10">
    <property type="entry name" value="Nucleoside Triphosphate Pyrophosphohydrolase"/>
    <property type="match status" value="1"/>
</dbReference>
<reference evidence="4 5" key="1">
    <citation type="submission" date="2023-06" db="EMBL/GenBank/DDBJ databases">
        <title>Sporosarcina sp. nov., isolated from Korean tranditional fermented seafood 'Jeotgal'.</title>
        <authorList>
            <person name="Yang A.I."/>
            <person name="Shin N.-R."/>
        </authorList>
    </citation>
    <scope>NUCLEOTIDE SEQUENCE [LARGE SCALE GENOMIC DNA]</scope>
    <source>
        <strain evidence="4 5">T2O-4</strain>
    </source>
</reference>
<dbReference type="InterPro" id="IPR020476">
    <property type="entry name" value="Nudix_hydrolase"/>
</dbReference>
<comment type="cofactor">
    <cofactor evidence="1">
        <name>Mg(2+)</name>
        <dbReference type="ChEBI" id="CHEBI:18420"/>
    </cofactor>
</comment>
<evidence type="ECO:0000313" key="5">
    <source>
        <dbReference type="Proteomes" id="UP001303902"/>
    </source>
</evidence>
<gene>
    <name evidence="4" type="ORF">QWT69_05190</name>
</gene>
<feature type="domain" description="Nudix hydrolase" evidence="3">
    <location>
        <begin position="16"/>
        <end position="147"/>
    </location>
</feature>
<dbReference type="EMBL" id="CP129118">
    <property type="protein sequence ID" value="WOV88513.1"/>
    <property type="molecule type" value="Genomic_DNA"/>
</dbReference>
<dbReference type="Pfam" id="PF00293">
    <property type="entry name" value="NUDIX"/>
    <property type="match status" value="1"/>
</dbReference>